<keyword evidence="1" id="KW-0812">Transmembrane</keyword>
<reference evidence="3" key="1">
    <citation type="submission" date="2016-10" db="EMBL/GenBank/DDBJ databases">
        <authorList>
            <person name="Varghese N."/>
            <person name="Submissions S."/>
        </authorList>
    </citation>
    <scope>NUCLEOTIDE SEQUENCE [LARGE SCALE GENOMIC DNA]</scope>
    <source>
        <strain evidence="3">DSM 17875</strain>
    </source>
</reference>
<evidence type="ECO:0000256" key="1">
    <source>
        <dbReference type="SAM" id="Phobius"/>
    </source>
</evidence>
<feature type="transmembrane region" description="Helical" evidence="1">
    <location>
        <begin position="47"/>
        <end position="64"/>
    </location>
</feature>
<evidence type="ECO:0000313" key="3">
    <source>
        <dbReference type="Proteomes" id="UP000243232"/>
    </source>
</evidence>
<evidence type="ECO:0000313" key="2">
    <source>
        <dbReference type="EMBL" id="SDT99087.1"/>
    </source>
</evidence>
<organism evidence="2 3">
    <name type="scientific">Pseudomonas pohangensis</name>
    <dbReference type="NCBI Taxonomy" id="364197"/>
    <lineage>
        <taxon>Bacteria</taxon>
        <taxon>Pseudomonadati</taxon>
        <taxon>Pseudomonadota</taxon>
        <taxon>Gammaproteobacteria</taxon>
        <taxon>Pseudomonadales</taxon>
        <taxon>Pseudomonadaceae</taxon>
        <taxon>Pseudomonas</taxon>
    </lineage>
</organism>
<feature type="transmembrane region" description="Helical" evidence="1">
    <location>
        <begin position="70"/>
        <end position="93"/>
    </location>
</feature>
<gene>
    <name evidence="2" type="ORF">SAMN05216296_1109</name>
</gene>
<accession>A0A1H2EVE9</accession>
<dbReference type="OrthoDB" id="279522at2"/>
<sequence>MSKFRVFLAVLWIAIAGYTAVVVATHGLNLLPVFFGDMTRMAWPGQFNLDFMCMLLLSGLWVSWRHHFCAAGLLLGVLAVFGGAFFLSTYLLVISHRLSGGMAELLLGKTRAARLDGN</sequence>
<proteinExistence type="predicted"/>
<keyword evidence="1" id="KW-0472">Membrane</keyword>
<dbReference type="STRING" id="364197.SAMN05216296_1109"/>
<dbReference type="AlphaFoldDB" id="A0A1H2EVE9"/>
<protein>
    <submittedName>
        <fullName evidence="2">Uncharacterized protein</fullName>
    </submittedName>
</protein>
<dbReference type="EMBL" id="LT629785">
    <property type="protein sequence ID" value="SDT99087.1"/>
    <property type="molecule type" value="Genomic_DNA"/>
</dbReference>
<feature type="transmembrane region" description="Helical" evidence="1">
    <location>
        <begin position="6"/>
        <end position="35"/>
    </location>
</feature>
<dbReference type="RefSeq" id="WP_090193471.1">
    <property type="nucleotide sequence ID" value="NZ_LT629785.1"/>
</dbReference>
<dbReference type="Proteomes" id="UP000243232">
    <property type="component" value="Chromosome I"/>
</dbReference>
<name>A0A1H2EVE9_9PSED</name>
<keyword evidence="3" id="KW-1185">Reference proteome</keyword>
<keyword evidence="1" id="KW-1133">Transmembrane helix</keyword>